<dbReference type="Gene3D" id="3.30.870.10">
    <property type="entry name" value="Endonuclease Chain A"/>
    <property type="match status" value="2"/>
</dbReference>
<evidence type="ECO:0000256" key="6">
    <source>
        <dbReference type="ARBA" id="ARBA00022679"/>
    </source>
</evidence>
<evidence type="ECO:0000256" key="7">
    <source>
        <dbReference type="ARBA" id="ARBA00022692"/>
    </source>
</evidence>
<evidence type="ECO:0000256" key="5">
    <source>
        <dbReference type="ARBA" id="ARBA00022525"/>
    </source>
</evidence>
<dbReference type="CDD" id="cd09157">
    <property type="entry name" value="PLDc_CLS_unchar2_1"/>
    <property type="match status" value="1"/>
</dbReference>
<evidence type="ECO:0000256" key="11">
    <source>
        <dbReference type="NCBIfam" id="TIGR04265"/>
    </source>
</evidence>
<evidence type="ECO:0000256" key="4">
    <source>
        <dbReference type="ARBA" id="ARBA00022475"/>
    </source>
</evidence>
<dbReference type="PROSITE" id="PS50035">
    <property type="entry name" value="PLD"/>
    <property type="match status" value="2"/>
</dbReference>
<comment type="function">
    <text evidence="1">Could be a virulence factor.</text>
</comment>
<keyword evidence="4" id="KW-1003">Cell membrane</keyword>
<evidence type="ECO:0000256" key="9">
    <source>
        <dbReference type="ARBA" id="ARBA00022989"/>
    </source>
</evidence>
<name>A0A4Y6UC08_9PROT</name>
<dbReference type="GO" id="GO:0008808">
    <property type="term" value="F:cardiolipin synthase activity"/>
    <property type="evidence" value="ECO:0007669"/>
    <property type="project" value="UniProtKB-UniRule"/>
</dbReference>
<dbReference type="Pfam" id="PF13091">
    <property type="entry name" value="PLDc_2"/>
    <property type="match status" value="2"/>
</dbReference>
<dbReference type="PANTHER" id="PTHR21248">
    <property type="entry name" value="CARDIOLIPIN SYNTHASE"/>
    <property type="match status" value="1"/>
</dbReference>
<evidence type="ECO:0000256" key="1">
    <source>
        <dbReference type="ARBA" id="ARBA00003145"/>
    </source>
</evidence>
<evidence type="ECO:0000313" key="14">
    <source>
        <dbReference type="Proteomes" id="UP000318709"/>
    </source>
</evidence>
<dbReference type="GO" id="GO:0005886">
    <property type="term" value="C:plasma membrane"/>
    <property type="evidence" value="ECO:0007669"/>
    <property type="project" value="UniProtKB-SubCell"/>
</dbReference>
<evidence type="ECO:0000256" key="10">
    <source>
        <dbReference type="ARBA" id="ARBA00023136"/>
    </source>
</evidence>
<feature type="domain" description="PLD phosphodiesterase" evidence="12">
    <location>
        <begin position="418"/>
        <end position="445"/>
    </location>
</feature>
<keyword evidence="8" id="KW-0677">Repeat</keyword>
<dbReference type="PANTHER" id="PTHR21248:SF22">
    <property type="entry name" value="PHOSPHOLIPASE D"/>
    <property type="match status" value="1"/>
</dbReference>
<dbReference type="NCBIfam" id="TIGR04265">
    <property type="entry name" value="bac_cardiolipin"/>
    <property type="match status" value="1"/>
</dbReference>
<feature type="domain" description="PLD phosphodiesterase" evidence="12">
    <location>
        <begin position="242"/>
        <end position="269"/>
    </location>
</feature>
<keyword evidence="6" id="KW-0808">Transferase</keyword>
<evidence type="ECO:0000256" key="2">
    <source>
        <dbReference type="ARBA" id="ARBA00004236"/>
    </source>
</evidence>
<dbReference type="Proteomes" id="UP000318709">
    <property type="component" value="Chromosome"/>
</dbReference>
<dbReference type="EMBL" id="CP038231">
    <property type="protein sequence ID" value="QDH14470.1"/>
    <property type="molecule type" value="Genomic_DNA"/>
</dbReference>
<dbReference type="InterPro" id="IPR025202">
    <property type="entry name" value="PLD-like_dom"/>
</dbReference>
<evidence type="ECO:0000256" key="3">
    <source>
        <dbReference type="ARBA" id="ARBA00004613"/>
    </source>
</evidence>
<dbReference type="AlphaFoldDB" id="A0A4Y6UC08"/>
<dbReference type="InterPro" id="IPR022924">
    <property type="entry name" value="Cardiolipin_synthase"/>
</dbReference>
<sequence>MLAALVPDSLPPHLQKRLLGALRKVDGALVARFKRATSPLHITLEVARLGCAVGATFHILLTKRNTAAAMGWIGACWMRPFSGTLLYLTFGINRVQRKAQRLMNRCALPASVPLQSLACNPPGPLQPLVRMLDLITDNKLLRGNSVQPYFSGEAAYPAMLEAINSAKTSIVLGVYIFADDKVGKQFIKALAAAVRRGVAVRVLVDGIGSGYFRSPAYDALRKAGVPAARFMHSFWPWQMTFINLRLHRKILVVDGRVGFTGGMNITVHNLVHLKQPYPIADTAFRIEGPTALQLTDTFARDWAFTTGEVLDGPTFFPNPETPGTIPTRIVASGPDRDMERIEYTMLQAVILAKKHVCFMTPYFIPDSRLATELGLAVLRGVQVDLIVPHPSNHPFVDHARDFYLRPLVKVGVNIWYGTQPFNHSKLMTVDGEWALVGSANMDPRSLRLNFEADAAIHDQAVTRKVLDYMLAQREEQLTMAMIRRWPLWKRLRNSICRLLSPYL</sequence>
<evidence type="ECO:0000313" key="13">
    <source>
        <dbReference type="EMBL" id="QDH14470.1"/>
    </source>
</evidence>
<keyword evidence="10" id="KW-0472">Membrane</keyword>
<comment type="subcellular location">
    <subcellularLocation>
        <location evidence="2">Cell membrane</location>
    </subcellularLocation>
    <subcellularLocation>
        <location evidence="3">Secreted</location>
    </subcellularLocation>
</comment>
<dbReference type="GO" id="GO:0032049">
    <property type="term" value="P:cardiolipin biosynthetic process"/>
    <property type="evidence" value="ECO:0007669"/>
    <property type="project" value="UniProtKB-UniRule"/>
</dbReference>
<organism evidence="13 14">
    <name type="scientific">Formicincola oecophyllae</name>
    <dbReference type="NCBI Taxonomy" id="2558361"/>
    <lineage>
        <taxon>Bacteria</taxon>
        <taxon>Pseudomonadati</taxon>
        <taxon>Pseudomonadota</taxon>
        <taxon>Alphaproteobacteria</taxon>
        <taxon>Acetobacterales</taxon>
        <taxon>Acetobacteraceae</taxon>
        <taxon>Formicincola</taxon>
    </lineage>
</organism>
<protein>
    <recommendedName>
        <fullName evidence="11">Cardiolipin synthase</fullName>
        <ecNumber evidence="11">2.7.8.-</ecNumber>
    </recommendedName>
</protein>
<dbReference type="SUPFAM" id="SSF56024">
    <property type="entry name" value="Phospholipase D/nuclease"/>
    <property type="match status" value="2"/>
</dbReference>
<keyword evidence="14" id="KW-1185">Reference proteome</keyword>
<keyword evidence="9" id="KW-1133">Transmembrane helix</keyword>
<keyword evidence="5" id="KW-0964">Secreted</keyword>
<dbReference type="SMART" id="SM00155">
    <property type="entry name" value="PLDc"/>
    <property type="match status" value="2"/>
</dbReference>
<dbReference type="OrthoDB" id="9762009at2"/>
<evidence type="ECO:0000256" key="8">
    <source>
        <dbReference type="ARBA" id="ARBA00022737"/>
    </source>
</evidence>
<gene>
    <name evidence="13" type="primary">cls</name>
    <name evidence="13" type="ORF">E3E12_06960</name>
</gene>
<dbReference type="GO" id="GO:0005576">
    <property type="term" value="C:extracellular region"/>
    <property type="evidence" value="ECO:0007669"/>
    <property type="project" value="UniProtKB-SubCell"/>
</dbReference>
<proteinExistence type="predicted"/>
<keyword evidence="7" id="KW-0812">Transmembrane</keyword>
<dbReference type="InterPro" id="IPR001736">
    <property type="entry name" value="PLipase_D/transphosphatidylase"/>
</dbReference>
<accession>A0A4Y6UC08</accession>
<dbReference type="KEGG" id="swf:E3E12_06960"/>
<evidence type="ECO:0000259" key="12">
    <source>
        <dbReference type="PROSITE" id="PS50035"/>
    </source>
</evidence>
<dbReference type="EC" id="2.7.8.-" evidence="11"/>
<reference evidence="13 14" key="1">
    <citation type="submission" date="2019-03" db="EMBL/GenBank/DDBJ databases">
        <title>The complete genome sequence of Swingsia_sp. F3b2 LMG30590(T).</title>
        <authorList>
            <person name="Chua K.-O."/>
            <person name="Chan K.-G."/>
            <person name="See-Too W.-S."/>
        </authorList>
    </citation>
    <scope>NUCLEOTIDE SEQUENCE [LARGE SCALE GENOMIC DNA]</scope>
    <source>
        <strain evidence="13 14">F3b2</strain>
    </source>
</reference>